<sequence>MNFHDISTRFATMGSGSDAFKALYKDAFELMKHDPENAGLYFLVGIAAQSYVRSYEDQGVTGEFADRAKATLVNFNAKITEALASTPEKRLKLLGEVAIDYEWNVHDF</sequence>
<reference evidence="2" key="1">
    <citation type="journal article" date="2019" name="Int. J. Syst. Evol. Microbiol.">
        <title>The Global Catalogue of Microorganisms (GCM) 10K type strain sequencing project: providing services to taxonomists for standard genome sequencing and annotation.</title>
        <authorList>
            <consortium name="The Broad Institute Genomics Platform"/>
            <consortium name="The Broad Institute Genome Sequencing Center for Infectious Disease"/>
            <person name="Wu L."/>
            <person name="Ma J."/>
        </authorList>
    </citation>
    <scope>NUCLEOTIDE SEQUENCE [LARGE SCALE GENOMIC DNA]</scope>
    <source>
        <strain evidence="2">JCM 17804</strain>
    </source>
</reference>
<evidence type="ECO:0008006" key="3">
    <source>
        <dbReference type="Google" id="ProtNLM"/>
    </source>
</evidence>
<evidence type="ECO:0000313" key="1">
    <source>
        <dbReference type="EMBL" id="GAA4356378.1"/>
    </source>
</evidence>
<gene>
    <name evidence="1" type="ORF">GCM10023165_49370</name>
</gene>
<name>A0ABP8ID08_9BURK</name>
<accession>A0ABP8ID08</accession>
<dbReference type="RefSeq" id="WP_345541303.1">
    <property type="nucleotide sequence ID" value="NZ_BAABGJ010000080.1"/>
</dbReference>
<dbReference type="Proteomes" id="UP001500975">
    <property type="component" value="Unassembled WGS sequence"/>
</dbReference>
<organism evidence="1 2">
    <name type="scientific">Variovorax defluvii</name>
    <dbReference type="NCBI Taxonomy" id="913761"/>
    <lineage>
        <taxon>Bacteria</taxon>
        <taxon>Pseudomonadati</taxon>
        <taxon>Pseudomonadota</taxon>
        <taxon>Betaproteobacteria</taxon>
        <taxon>Burkholderiales</taxon>
        <taxon>Comamonadaceae</taxon>
        <taxon>Variovorax</taxon>
    </lineage>
</organism>
<comment type="caution">
    <text evidence="1">The sequence shown here is derived from an EMBL/GenBank/DDBJ whole genome shotgun (WGS) entry which is preliminary data.</text>
</comment>
<protein>
    <recommendedName>
        <fullName evidence="3">DUF3144 domain-containing protein</fullName>
    </recommendedName>
</protein>
<keyword evidence="2" id="KW-1185">Reference proteome</keyword>
<evidence type="ECO:0000313" key="2">
    <source>
        <dbReference type="Proteomes" id="UP001500975"/>
    </source>
</evidence>
<proteinExistence type="predicted"/>
<dbReference type="EMBL" id="BAABGJ010000080">
    <property type="protein sequence ID" value="GAA4356378.1"/>
    <property type="molecule type" value="Genomic_DNA"/>
</dbReference>